<name>A0A4R4RYW1_9ACTN</name>
<feature type="transmembrane region" description="Helical" evidence="2">
    <location>
        <begin position="200"/>
        <end position="218"/>
    </location>
</feature>
<evidence type="ECO:0000313" key="5">
    <source>
        <dbReference type="Proteomes" id="UP000295621"/>
    </source>
</evidence>
<feature type="region of interest" description="Disordered" evidence="1">
    <location>
        <begin position="145"/>
        <end position="197"/>
    </location>
</feature>
<keyword evidence="2" id="KW-0812">Transmembrane</keyword>
<sequence length="225" mass="23025">MRKVTIAILAGLALLFGGAMPAWAEAPIETKASDCDAYPGSNAWCDPEFGDYDCDEIPDSEKPVSVPGADPFLLDDDNDGEGCEVLSGDDTGGDAGGAPPEEPPAADSGSCEAYADSAAWCSDGVDDYNCDDIDDAHKPVDLVDAQDDPFHLDDDVDGVGCEDSTEGDEDPSNNDDGGDDDAGTGGDGEALPNTGSGDLGPLWFAVLAFTAAGALLVTRRAAGQR</sequence>
<evidence type="ECO:0000256" key="2">
    <source>
        <dbReference type="SAM" id="Phobius"/>
    </source>
</evidence>
<keyword evidence="2" id="KW-0472">Membrane</keyword>
<dbReference type="OrthoDB" id="5192747at2"/>
<protein>
    <submittedName>
        <fullName evidence="4">LPXTG cell wall anchor domain-containing protein</fullName>
    </submittedName>
</protein>
<proteinExistence type="predicted"/>
<evidence type="ECO:0000256" key="3">
    <source>
        <dbReference type="SAM" id="SignalP"/>
    </source>
</evidence>
<evidence type="ECO:0000256" key="1">
    <source>
        <dbReference type="SAM" id="MobiDB-lite"/>
    </source>
</evidence>
<feature type="signal peptide" evidence="3">
    <location>
        <begin position="1"/>
        <end position="24"/>
    </location>
</feature>
<dbReference type="EMBL" id="SMKL01000006">
    <property type="protein sequence ID" value="TDC53913.1"/>
    <property type="molecule type" value="Genomic_DNA"/>
</dbReference>
<keyword evidence="2" id="KW-1133">Transmembrane helix</keyword>
<accession>A0A4R4RYW1</accession>
<keyword evidence="3" id="KW-0732">Signal</keyword>
<evidence type="ECO:0000313" key="4">
    <source>
        <dbReference type="EMBL" id="TDC53913.1"/>
    </source>
</evidence>
<dbReference type="AlphaFoldDB" id="A0A4R4RYW1"/>
<gene>
    <name evidence="4" type="ORF">E1212_03715</name>
</gene>
<feature type="compositionally biased region" description="Acidic residues" evidence="1">
    <location>
        <begin position="163"/>
        <end position="182"/>
    </location>
</feature>
<dbReference type="NCBIfam" id="TIGR01167">
    <property type="entry name" value="LPXTG_anchor"/>
    <property type="match status" value="1"/>
</dbReference>
<dbReference type="RefSeq" id="WP_131979317.1">
    <property type="nucleotide sequence ID" value="NZ_SMKL01000006.1"/>
</dbReference>
<keyword evidence="5" id="KW-1185">Reference proteome</keyword>
<feature type="chain" id="PRO_5020671919" evidence="3">
    <location>
        <begin position="25"/>
        <end position="225"/>
    </location>
</feature>
<organism evidence="4 5">
    <name type="scientific">Jiangella ureilytica</name>
    <dbReference type="NCBI Taxonomy" id="2530374"/>
    <lineage>
        <taxon>Bacteria</taxon>
        <taxon>Bacillati</taxon>
        <taxon>Actinomycetota</taxon>
        <taxon>Actinomycetes</taxon>
        <taxon>Jiangellales</taxon>
        <taxon>Jiangellaceae</taxon>
        <taxon>Jiangella</taxon>
    </lineage>
</organism>
<comment type="caution">
    <text evidence="4">The sequence shown here is derived from an EMBL/GenBank/DDBJ whole genome shotgun (WGS) entry which is preliminary data.</text>
</comment>
<feature type="region of interest" description="Disordered" evidence="1">
    <location>
        <begin position="55"/>
        <end position="111"/>
    </location>
</feature>
<feature type="compositionally biased region" description="Acidic residues" evidence="1">
    <location>
        <begin position="73"/>
        <end position="82"/>
    </location>
</feature>
<dbReference type="Proteomes" id="UP000295621">
    <property type="component" value="Unassembled WGS sequence"/>
</dbReference>
<reference evidence="4 5" key="1">
    <citation type="submission" date="2019-02" db="EMBL/GenBank/DDBJ databases">
        <title>Draft genome sequences of novel Actinobacteria.</title>
        <authorList>
            <person name="Sahin N."/>
            <person name="Ay H."/>
            <person name="Saygin H."/>
        </authorList>
    </citation>
    <scope>NUCLEOTIDE SEQUENCE [LARGE SCALE GENOMIC DNA]</scope>
    <source>
        <strain evidence="4 5">KC603</strain>
    </source>
</reference>